<dbReference type="EMBL" id="NCKU01000117">
    <property type="protein sequence ID" value="RWS17125.1"/>
    <property type="molecule type" value="Genomic_DNA"/>
</dbReference>
<accession>A0A3S3R1M6</accession>
<dbReference type="Proteomes" id="UP000285301">
    <property type="component" value="Unassembled WGS sequence"/>
</dbReference>
<sequence length="11" mass="1308">MTRQKSTITEN</sequence>
<gene>
    <name evidence="1" type="ORF">B4U79_15796</name>
</gene>
<organism evidence="1 2">
    <name type="scientific">Dinothrombium tinctorium</name>
    <dbReference type="NCBI Taxonomy" id="1965070"/>
    <lineage>
        <taxon>Eukaryota</taxon>
        <taxon>Metazoa</taxon>
        <taxon>Ecdysozoa</taxon>
        <taxon>Arthropoda</taxon>
        <taxon>Chelicerata</taxon>
        <taxon>Arachnida</taxon>
        <taxon>Acari</taxon>
        <taxon>Acariformes</taxon>
        <taxon>Trombidiformes</taxon>
        <taxon>Prostigmata</taxon>
        <taxon>Anystina</taxon>
        <taxon>Parasitengona</taxon>
        <taxon>Trombidioidea</taxon>
        <taxon>Trombidiidae</taxon>
        <taxon>Dinothrombium</taxon>
    </lineage>
</organism>
<comment type="caution">
    <text evidence="1">The sequence shown here is derived from an EMBL/GenBank/DDBJ whole genome shotgun (WGS) entry which is preliminary data.</text>
</comment>
<proteinExistence type="predicted"/>
<evidence type="ECO:0000313" key="2">
    <source>
        <dbReference type="Proteomes" id="UP000285301"/>
    </source>
</evidence>
<name>A0A3S3R1M6_9ACAR</name>
<keyword evidence="2" id="KW-1185">Reference proteome</keyword>
<protein>
    <submittedName>
        <fullName evidence="1">Uncharacterized protein</fullName>
    </submittedName>
</protein>
<evidence type="ECO:0000313" key="1">
    <source>
        <dbReference type="EMBL" id="RWS17125.1"/>
    </source>
</evidence>
<reference evidence="1 2" key="1">
    <citation type="journal article" date="2018" name="Gigascience">
        <title>Genomes of trombidid mites reveal novel predicted allergens and laterally-transferred genes associated with secondary metabolism.</title>
        <authorList>
            <person name="Dong X."/>
            <person name="Chaisiri K."/>
            <person name="Xia D."/>
            <person name="Armstrong S.D."/>
            <person name="Fang Y."/>
            <person name="Donnelly M.J."/>
            <person name="Kadowaki T."/>
            <person name="McGarry J.W."/>
            <person name="Darby A.C."/>
            <person name="Makepeace B.L."/>
        </authorList>
    </citation>
    <scope>NUCLEOTIDE SEQUENCE [LARGE SCALE GENOMIC DNA]</scope>
    <source>
        <strain evidence="1">UoL-WK</strain>
    </source>
</reference>